<comment type="caution">
    <text evidence="2">The sequence shown here is derived from an EMBL/GenBank/DDBJ whole genome shotgun (WGS) entry which is preliminary data.</text>
</comment>
<protein>
    <submittedName>
        <fullName evidence="2">Uncharacterized protein</fullName>
    </submittedName>
</protein>
<dbReference type="Proteomes" id="UP000024635">
    <property type="component" value="Unassembled WGS sequence"/>
</dbReference>
<reference evidence="3" key="1">
    <citation type="journal article" date="2015" name="Nat. Genet.">
        <title>The genome and transcriptome of the zoonotic hookworm Ancylostoma ceylanicum identify infection-specific gene families.</title>
        <authorList>
            <person name="Schwarz E.M."/>
            <person name="Hu Y."/>
            <person name="Antoshechkin I."/>
            <person name="Miller M.M."/>
            <person name="Sternberg P.W."/>
            <person name="Aroian R.V."/>
        </authorList>
    </citation>
    <scope>NUCLEOTIDE SEQUENCE</scope>
    <source>
        <strain evidence="3">HY135</strain>
    </source>
</reference>
<dbReference type="EMBL" id="JARK01001438">
    <property type="protein sequence ID" value="EYC02104.1"/>
    <property type="molecule type" value="Genomic_DNA"/>
</dbReference>
<feature type="compositionally biased region" description="Basic and acidic residues" evidence="1">
    <location>
        <begin position="72"/>
        <end position="82"/>
    </location>
</feature>
<accession>A0A016TGN9</accession>
<keyword evidence="3" id="KW-1185">Reference proteome</keyword>
<evidence type="ECO:0000313" key="2">
    <source>
        <dbReference type="EMBL" id="EYC02104.1"/>
    </source>
</evidence>
<organism evidence="2 3">
    <name type="scientific">Ancylostoma ceylanicum</name>
    <dbReference type="NCBI Taxonomy" id="53326"/>
    <lineage>
        <taxon>Eukaryota</taxon>
        <taxon>Metazoa</taxon>
        <taxon>Ecdysozoa</taxon>
        <taxon>Nematoda</taxon>
        <taxon>Chromadorea</taxon>
        <taxon>Rhabditida</taxon>
        <taxon>Rhabditina</taxon>
        <taxon>Rhabditomorpha</taxon>
        <taxon>Strongyloidea</taxon>
        <taxon>Ancylostomatidae</taxon>
        <taxon>Ancylostomatinae</taxon>
        <taxon>Ancylostoma</taxon>
    </lineage>
</organism>
<proteinExistence type="predicted"/>
<feature type="region of interest" description="Disordered" evidence="1">
    <location>
        <begin position="72"/>
        <end position="95"/>
    </location>
</feature>
<name>A0A016TGN9_9BILA</name>
<sequence>MASAMKANVITVPSAVPHLGKPFASMGEHKKPRKDGVHLVTAMNLFFEKLHQHLDAHVMPVFVIREEHDRPQLSVQRKEKAAGRGPLYASSCGRSKSGPETWIVANNGSAADMEKDVSFSEEADIEDLLTDEDVSSKKEGMRLTSNLYSN</sequence>
<gene>
    <name evidence="2" type="primary">Acey_s0102.g3486</name>
    <name evidence="2" type="ORF">Y032_0102g3486</name>
</gene>
<evidence type="ECO:0000313" key="3">
    <source>
        <dbReference type="Proteomes" id="UP000024635"/>
    </source>
</evidence>
<evidence type="ECO:0000256" key="1">
    <source>
        <dbReference type="SAM" id="MobiDB-lite"/>
    </source>
</evidence>
<dbReference type="AlphaFoldDB" id="A0A016TGN9"/>